<gene>
    <name evidence="1" type="ORF">IAB27_01120</name>
</gene>
<accession>A0A9D0ZQ56</accession>
<proteinExistence type="predicted"/>
<comment type="caution">
    <text evidence="1">The sequence shown here is derived from an EMBL/GenBank/DDBJ whole genome shotgun (WGS) entry which is preliminary data.</text>
</comment>
<dbReference type="AlphaFoldDB" id="A0A9D0ZQ56"/>
<name>A0A9D0ZQ56_9FIRM</name>
<protein>
    <submittedName>
        <fullName evidence="1">Uncharacterized protein</fullName>
    </submittedName>
</protein>
<dbReference type="EMBL" id="DVFV01000024">
    <property type="protein sequence ID" value="HIQ90217.1"/>
    <property type="molecule type" value="Genomic_DNA"/>
</dbReference>
<sequence>MMTNDEFWAKFQTLYESVENDNILYKQGTVVNCFDDGESYNSFFKRALGYILDLAKDGDYKAQLVFNSFVLDNMHIMYRIREVYDKLQTGQMKDNSQFSDGMFMKAYVFKNINSIANARRGRKKVINADADFVYETFTNKYSLFNWEEKENIYDNKIKVRQKLYKD</sequence>
<evidence type="ECO:0000313" key="1">
    <source>
        <dbReference type="EMBL" id="HIQ90217.1"/>
    </source>
</evidence>
<organism evidence="1 2">
    <name type="scientific">Candidatus Coprosoma intestinipullorum</name>
    <dbReference type="NCBI Taxonomy" id="2840752"/>
    <lineage>
        <taxon>Bacteria</taxon>
        <taxon>Bacillati</taxon>
        <taxon>Bacillota</taxon>
        <taxon>Bacillota incertae sedis</taxon>
        <taxon>Candidatus Coprosoma</taxon>
    </lineage>
</organism>
<reference evidence="1" key="1">
    <citation type="submission" date="2020-10" db="EMBL/GenBank/DDBJ databases">
        <authorList>
            <person name="Gilroy R."/>
        </authorList>
    </citation>
    <scope>NUCLEOTIDE SEQUENCE</scope>
    <source>
        <strain evidence="1">CHK147-3167</strain>
    </source>
</reference>
<dbReference type="Proteomes" id="UP000886786">
    <property type="component" value="Unassembled WGS sequence"/>
</dbReference>
<reference evidence="1" key="2">
    <citation type="journal article" date="2021" name="PeerJ">
        <title>Extensive microbial diversity within the chicken gut microbiome revealed by metagenomics and culture.</title>
        <authorList>
            <person name="Gilroy R."/>
            <person name="Ravi A."/>
            <person name="Getino M."/>
            <person name="Pursley I."/>
            <person name="Horton D.L."/>
            <person name="Alikhan N.F."/>
            <person name="Baker D."/>
            <person name="Gharbi K."/>
            <person name="Hall N."/>
            <person name="Watson M."/>
            <person name="Adriaenssens E.M."/>
            <person name="Foster-Nyarko E."/>
            <person name="Jarju S."/>
            <person name="Secka A."/>
            <person name="Antonio M."/>
            <person name="Oren A."/>
            <person name="Chaudhuri R.R."/>
            <person name="La Ragione R."/>
            <person name="Hildebrand F."/>
            <person name="Pallen M.J."/>
        </authorList>
    </citation>
    <scope>NUCLEOTIDE SEQUENCE</scope>
    <source>
        <strain evidence="1">CHK147-3167</strain>
    </source>
</reference>
<evidence type="ECO:0000313" key="2">
    <source>
        <dbReference type="Proteomes" id="UP000886786"/>
    </source>
</evidence>